<keyword evidence="6" id="KW-1185">Reference proteome</keyword>
<dbReference type="Pfam" id="PF25872">
    <property type="entry name" value="HTH_77"/>
    <property type="match status" value="1"/>
</dbReference>
<dbReference type="EMBL" id="JAJLJH010000001">
    <property type="protein sequence ID" value="MCK9684511.1"/>
    <property type="molecule type" value="Genomic_DNA"/>
</dbReference>
<dbReference type="InterPro" id="IPR036388">
    <property type="entry name" value="WH-like_DNA-bd_sf"/>
</dbReference>
<feature type="DNA-binding region" description="OmpR/PhoB-type" evidence="2">
    <location>
        <begin position="8"/>
        <end position="101"/>
    </location>
</feature>
<dbReference type="PROSITE" id="PS51755">
    <property type="entry name" value="OMPR_PHOB"/>
    <property type="match status" value="1"/>
</dbReference>
<name>A0A9X2BYS0_9BURK</name>
<dbReference type="CDD" id="cd00383">
    <property type="entry name" value="trans_reg_C"/>
    <property type="match status" value="1"/>
</dbReference>
<dbReference type="SUPFAM" id="SSF46894">
    <property type="entry name" value="C-terminal effector domain of the bipartite response regulators"/>
    <property type="match status" value="1"/>
</dbReference>
<dbReference type="SMART" id="SM00862">
    <property type="entry name" value="Trans_reg_C"/>
    <property type="match status" value="1"/>
</dbReference>
<dbReference type="AlphaFoldDB" id="A0A9X2BYS0"/>
<protein>
    <submittedName>
        <fullName evidence="5">Helix-turn-helix transcriptional regulator</fullName>
    </submittedName>
</protein>
<evidence type="ECO:0000313" key="6">
    <source>
        <dbReference type="Proteomes" id="UP001139353"/>
    </source>
</evidence>
<evidence type="ECO:0000256" key="2">
    <source>
        <dbReference type="PROSITE-ProRule" id="PRU01091"/>
    </source>
</evidence>
<dbReference type="InterPro" id="IPR058852">
    <property type="entry name" value="HTH_77"/>
</dbReference>
<evidence type="ECO:0000256" key="3">
    <source>
        <dbReference type="SAM" id="MobiDB-lite"/>
    </source>
</evidence>
<reference evidence="5" key="1">
    <citation type="submission" date="2021-11" db="EMBL/GenBank/DDBJ databases">
        <title>BS-T2-15 a new species belonging to the Comamonadaceae family isolated from the soil of a French oak forest.</title>
        <authorList>
            <person name="Mieszkin S."/>
            <person name="Alain K."/>
        </authorList>
    </citation>
    <scope>NUCLEOTIDE SEQUENCE</scope>
    <source>
        <strain evidence="5">BS-T2-15</strain>
    </source>
</reference>
<dbReference type="Gene3D" id="3.40.50.300">
    <property type="entry name" value="P-loop containing nucleotide triphosphate hydrolases"/>
    <property type="match status" value="1"/>
</dbReference>
<feature type="domain" description="OmpR/PhoB-type" evidence="4">
    <location>
        <begin position="8"/>
        <end position="101"/>
    </location>
</feature>
<gene>
    <name evidence="5" type="ORF">LPC04_02185</name>
</gene>
<dbReference type="PANTHER" id="PTHR47691">
    <property type="entry name" value="REGULATOR-RELATED"/>
    <property type="match status" value="1"/>
</dbReference>
<dbReference type="Pfam" id="PF00486">
    <property type="entry name" value="Trans_reg_C"/>
    <property type="match status" value="1"/>
</dbReference>
<organism evidence="5 6">
    <name type="scientific">Scleromatobacter humisilvae</name>
    <dbReference type="NCBI Taxonomy" id="2897159"/>
    <lineage>
        <taxon>Bacteria</taxon>
        <taxon>Pseudomonadati</taxon>
        <taxon>Pseudomonadota</taxon>
        <taxon>Betaproteobacteria</taxon>
        <taxon>Burkholderiales</taxon>
        <taxon>Sphaerotilaceae</taxon>
        <taxon>Scleromatobacter</taxon>
    </lineage>
</organism>
<dbReference type="SUPFAM" id="SSF52540">
    <property type="entry name" value="P-loop containing nucleoside triphosphate hydrolases"/>
    <property type="match status" value="1"/>
</dbReference>
<feature type="region of interest" description="Disordered" evidence="3">
    <location>
        <begin position="109"/>
        <end position="140"/>
    </location>
</feature>
<evidence type="ECO:0000259" key="4">
    <source>
        <dbReference type="PROSITE" id="PS51755"/>
    </source>
</evidence>
<dbReference type="Proteomes" id="UP001139353">
    <property type="component" value="Unassembled WGS sequence"/>
</dbReference>
<evidence type="ECO:0000256" key="1">
    <source>
        <dbReference type="ARBA" id="ARBA00023125"/>
    </source>
</evidence>
<proteinExistence type="predicted"/>
<dbReference type="RefSeq" id="WP_275680539.1">
    <property type="nucleotide sequence ID" value="NZ_JAJLJH010000001.1"/>
</dbReference>
<dbReference type="InterPro" id="IPR016032">
    <property type="entry name" value="Sig_transdc_resp-reg_C-effctor"/>
</dbReference>
<dbReference type="Gene3D" id="1.10.10.10">
    <property type="entry name" value="Winged helix-like DNA-binding domain superfamily/Winged helix DNA-binding domain"/>
    <property type="match status" value="1"/>
</dbReference>
<dbReference type="PRINTS" id="PR00364">
    <property type="entry name" value="DISEASERSIST"/>
</dbReference>
<dbReference type="PANTHER" id="PTHR47691:SF3">
    <property type="entry name" value="HTH-TYPE TRANSCRIPTIONAL REGULATOR RV0890C-RELATED"/>
    <property type="match status" value="1"/>
</dbReference>
<evidence type="ECO:0000313" key="5">
    <source>
        <dbReference type="EMBL" id="MCK9684511.1"/>
    </source>
</evidence>
<dbReference type="InterPro" id="IPR001867">
    <property type="entry name" value="OmpR/PhoB-type_DNA-bd"/>
</dbReference>
<accession>A0A9X2BYS0</accession>
<dbReference type="GO" id="GO:0003677">
    <property type="term" value="F:DNA binding"/>
    <property type="evidence" value="ECO:0007669"/>
    <property type="project" value="UniProtKB-UniRule"/>
</dbReference>
<dbReference type="GO" id="GO:0000160">
    <property type="term" value="P:phosphorelay signal transduction system"/>
    <property type="evidence" value="ECO:0007669"/>
    <property type="project" value="InterPro"/>
</dbReference>
<keyword evidence="1 2" id="KW-0238">DNA-binding</keyword>
<dbReference type="GO" id="GO:0006355">
    <property type="term" value="P:regulation of DNA-templated transcription"/>
    <property type="evidence" value="ECO:0007669"/>
    <property type="project" value="InterPro"/>
</dbReference>
<dbReference type="InterPro" id="IPR027417">
    <property type="entry name" value="P-loop_NTPase"/>
</dbReference>
<comment type="caution">
    <text evidence="5">The sequence shown here is derived from an EMBL/GenBank/DDBJ whole genome shotgun (WGS) entry which is preliminary data.</text>
</comment>
<sequence length="864" mass="92406">MSTEAADPAGHRFGDFEFHPSRRQLFVRGQPATLGARALDVLTVLVERRDRMVSKGELMDLVWPGLVVEENNLQVQISALRKVLGADAIATNPGRGYRFTAILEPAAGAAKSAAPQPHERPRRRASDAASSLRVSGNPHNLPLPDNELIGRASDCELLAAELAGARLVTVVGPAGIGKTRVALAVAHAMIERYTDGVWWTDLAALASADPLADAIATATGQPLAPGDAASSLARTLRPCRMLIVLDNCEHLAAELAPLLRRVLEAAPGVQVLATSQVPLHLGSERCYRIEPLQMPAEGAPDDVVRSAPALALLLERARTVDRRFVLADAQLPLAISLCRDLDGLPLAIELAAARLPTLGLEALHGMLSQRFDLLNSARADVPRRQQALQAALDWSCRLLSPDELDALQRLSTFTASFRLANALDMVATDSTPAAAGILSSLVAKSLVQHDPGEPGCFRLLESTRMHAAGGLLRSGRADAARASWRATMARLARASEAEFWESGDEAWLGAFANVQPDVVAALEDSVAAGDLELAGDLAQTAQLWDYLQNIGGAVLRRKTMARTLLQPLAPHEASHARCAGLWNVSTFFMELQPSRPWPSRFGLESRLAAWRERGDARQVYRALGALAMRHSAEGDAATTRQLLAEAARLASASWPPRLLASHAYASAFANMLQREARAYHDAAAQMLTLCRRAGATQDELRAGIFLADAMVLSGQEAKATPMLEALCEESAATGQAFGQVGALALLSFVHLLAHDTEGARAIAARALPVAREQFFADTQLAGAALIGARRGRLEDAARLLGSCIQQRFRGNVGWANEARVCEQTKAMLAAALQPAHLAALLVEGAALSRDQRIGLMQRSFDPSS</sequence>